<dbReference type="EMBL" id="BK014817">
    <property type="protein sequence ID" value="DAD77082.1"/>
    <property type="molecule type" value="Genomic_DNA"/>
</dbReference>
<protein>
    <submittedName>
        <fullName evidence="1">Uncharacterized protein</fullName>
    </submittedName>
</protein>
<accession>A0A8S5M4B3</accession>
<evidence type="ECO:0000313" key="1">
    <source>
        <dbReference type="EMBL" id="DAD77082.1"/>
    </source>
</evidence>
<reference evidence="1" key="1">
    <citation type="journal article" date="2021" name="Proc. Natl. Acad. Sci. U.S.A.">
        <title>A Catalog of Tens of Thousands of Viruses from Human Metagenomes Reveals Hidden Associations with Chronic Diseases.</title>
        <authorList>
            <person name="Tisza M.J."/>
            <person name="Buck C.B."/>
        </authorList>
    </citation>
    <scope>NUCLEOTIDE SEQUENCE</scope>
    <source>
        <strain evidence="1">Ct0d96</strain>
    </source>
</reference>
<organism evidence="1">
    <name type="scientific">Siphoviridae sp. ct0d96</name>
    <dbReference type="NCBI Taxonomy" id="2826268"/>
    <lineage>
        <taxon>Viruses</taxon>
        <taxon>Duplodnaviria</taxon>
        <taxon>Heunggongvirae</taxon>
        <taxon>Uroviricota</taxon>
        <taxon>Caudoviricetes</taxon>
    </lineage>
</organism>
<sequence length="58" mass="6217">MPIALLDDSLAFLVFSNFPGAGCGFRPRVAELCSARITLAANGPLLATRRNPLIFTHC</sequence>
<name>A0A8S5M4B3_9CAUD</name>
<proteinExistence type="predicted"/>